<dbReference type="AlphaFoldDB" id="A0A3D9V4S5"/>
<reference evidence="6 7" key="1">
    <citation type="submission" date="2018-08" db="EMBL/GenBank/DDBJ databases">
        <title>Sequencing the genomes of 1000 actinobacteria strains.</title>
        <authorList>
            <person name="Klenk H.-P."/>
        </authorList>
    </citation>
    <scope>NUCLEOTIDE SEQUENCE [LARGE SCALE GENOMIC DNA]</scope>
    <source>
        <strain evidence="6 7">DSM 22891</strain>
    </source>
</reference>
<evidence type="ECO:0000259" key="5">
    <source>
        <dbReference type="Pfam" id="PF09084"/>
    </source>
</evidence>
<protein>
    <submittedName>
        <fullName evidence="6">NitT/TauT family transport system substrate-binding protein</fullName>
    </submittedName>
</protein>
<dbReference type="GO" id="GO:0042597">
    <property type="term" value="C:periplasmic space"/>
    <property type="evidence" value="ECO:0007669"/>
    <property type="project" value="UniProtKB-SubCell"/>
</dbReference>
<feature type="domain" description="SsuA/THI5-like" evidence="5">
    <location>
        <begin position="73"/>
        <end position="273"/>
    </location>
</feature>
<dbReference type="InterPro" id="IPR015168">
    <property type="entry name" value="SsuA/THI5"/>
</dbReference>
<dbReference type="EMBL" id="QTUC01000001">
    <property type="protein sequence ID" value="REF36748.1"/>
    <property type="molecule type" value="Genomic_DNA"/>
</dbReference>
<evidence type="ECO:0000256" key="1">
    <source>
        <dbReference type="ARBA" id="ARBA00004418"/>
    </source>
</evidence>
<feature type="compositionally biased region" description="Polar residues" evidence="4">
    <location>
        <begin position="335"/>
        <end position="344"/>
    </location>
</feature>
<dbReference type="Gene3D" id="3.40.190.10">
    <property type="entry name" value="Periplasmic binding protein-like II"/>
    <property type="match status" value="2"/>
</dbReference>
<accession>A0A3D9V4S5</accession>
<feature type="region of interest" description="Disordered" evidence="4">
    <location>
        <begin position="331"/>
        <end position="352"/>
    </location>
</feature>
<comment type="similarity">
    <text evidence="2">Belongs to the bacterial solute-binding protein SsuA/TauA family.</text>
</comment>
<comment type="caution">
    <text evidence="6">The sequence shown here is derived from an EMBL/GenBank/DDBJ whole genome shotgun (WGS) entry which is preliminary data.</text>
</comment>
<dbReference type="SUPFAM" id="SSF53850">
    <property type="entry name" value="Periplasmic binding protein-like II"/>
    <property type="match status" value="1"/>
</dbReference>
<name>A0A3D9V4S5_THECX</name>
<evidence type="ECO:0000256" key="4">
    <source>
        <dbReference type="SAM" id="MobiDB-lite"/>
    </source>
</evidence>
<keyword evidence="3" id="KW-0732">Signal</keyword>
<dbReference type="OrthoDB" id="7808807at2"/>
<dbReference type="PANTHER" id="PTHR30024">
    <property type="entry name" value="ALIPHATIC SULFONATES-BINDING PROTEIN-RELATED"/>
    <property type="match status" value="1"/>
</dbReference>
<dbReference type="CDD" id="cd01008">
    <property type="entry name" value="PBP2_NrtA_SsuA_CpmA_like"/>
    <property type="match status" value="1"/>
</dbReference>
<evidence type="ECO:0000256" key="3">
    <source>
        <dbReference type="ARBA" id="ARBA00022729"/>
    </source>
</evidence>
<evidence type="ECO:0000313" key="6">
    <source>
        <dbReference type="EMBL" id="REF36748.1"/>
    </source>
</evidence>
<dbReference type="Proteomes" id="UP000256485">
    <property type="component" value="Unassembled WGS sequence"/>
</dbReference>
<organism evidence="6 7">
    <name type="scientific">Thermasporomyces composti</name>
    <dbReference type="NCBI Taxonomy" id="696763"/>
    <lineage>
        <taxon>Bacteria</taxon>
        <taxon>Bacillati</taxon>
        <taxon>Actinomycetota</taxon>
        <taxon>Actinomycetes</taxon>
        <taxon>Propionibacteriales</taxon>
        <taxon>Nocardioidaceae</taxon>
        <taxon>Thermasporomyces</taxon>
    </lineage>
</organism>
<keyword evidence="7" id="KW-1185">Reference proteome</keyword>
<evidence type="ECO:0000256" key="2">
    <source>
        <dbReference type="ARBA" id="ARBA00010742"/>
    </source>
</evidence>
<comment type="subcellular location">
    <subcellularLocation>
        <location evidence="1">Periplasm</location>
    </subcellularLocation>
</comment>
<dbReference type="Pfam" id="PF09084">
    <property type="entry name" value="NMT1"/>
    <property type="match status" value="1"/>
</dbReference>
<proteinExistence type="inferred from homology"/>
<sequence>MDDATRTHIERRNPPVTTKRSRATALIGAVLSAGLLLAGCGGGSGSGGTNDSGRIKITYASFAGVTGMPAKFGQEKGFFEAEGLDVTFVTAEDPVAIVSSGDAEIADCDTTSALIAAGKGAPIKIVSSMYRHKGPFYLISRPDIDRVEDLKGKTVGIARKGAGLEAYVRVILKKHGLTEKDVTLVPNGTHQEAYASLTNGQVDATIIHEPFVSLAEAEGTGKLLARGWDYLPTFHTGVEIASERFIKENPEALKKFLTAYFKAASYAKAHPEEYLDFVEKQSDVDREVLKAALEREEPIWENDPRVDLDDLRDTQQIQKDLGFQDTVYDPEDLVDTSQIPSPQEISAKADAR</sequence>
<evidence type="ECO:0000313" key="7">
    <source>
        <dbReference type="Proteomes" id="UP000256485"/>
    </source>
</evidence>
<gene>
    <name evidence="6" type="ORF">DFJ64_2177</name>
</gene>
<dbReference type="PANTHER" id="PTHR30024:SF47">
    <property type="entry name" value="TAURINE-BINDING PERIPLASMIC PROTEIN"/>
    <property type="match status" value="1"/>
</dbReference>